<feature type="transmembrane region" description="Helical" evidence="7">
    <location>
        <begin position="36"/>
        <end position="59"/>
    </location>
</feature>
<dbReference type="Pfam" id="PF02308">
    <property type="entry name" value="MgtC"/>
    <property type="match status" value="1"/>
</dbReference>
<comment type="subcellular location">
    <subcellularLocation>
        <location evidence="1">Cell membrane</location>
        <topology evidence="1">Multi-pass membrane protein</topology>
    </subcellularLocation>
</comment>
<keyword evidence="3" id="KW-1003">Cell membrane</keyword>
<dbReference type="PRINTS" id="PR01837">
    <property type="entry name" value="MGTCSAPBPROT"/>
</dbReference>
<dbReference type="InterPro" id="IPR003416">
    <property type="entry name" value="MgtC/SapB/SrpB/YhiD_fam"/>
</dbReference>
<sequence length="224" mass="23759">MLPLHEIIQRLVVATVLTGLIGLDRERHESSAGLRTHALVGMASCLFMLASAFGFHDILGTPNVSLDPSRIAAQIVTGIGFLGAGTIIATGSTVRGLTTAASIWTVAAIGLAVGGGMYWPAVVATAISLILLVVLRPWERRLDQHWRKQTVNAVFDPEICSLEQMLTCLRDANLHVCRVTVDKNEQGSGQVAQFAVDEHGEAALQTAIQAITRVQGVTSASAAE</sequence>
<evidence type="ECO:0000256" key="6">
    <source>
        <dbReference type="ARBA" id="ARBA00023136"/>
    </source>
</evidence>
<dbReference type="EMBL" id="BMJB01000001">
    <property type="protein sequence ID" value="GGA65901.1"/>
    <property type="molecule type" value="Genomic_DNA"/>
</dbReference>
<dbReference type="PANTHER" id="PTHR33778">
    <property type="entry name" value="PROTEIN MGTC"/>
    <property type="match status" value="1"/>
</dbReference>
<organism evidence="9 10">
    <name type="scientific">Edaphobacter acidisoli</name>
    <dbReference type="NCBI Taxonomy" id="2040573"/>
    <lineage>
        <taxon>Bacteria</taxon>
        <taxon>Pseudomonadati</taxon>
        <taxon>Acidobacteriota</taxon>
        <taxon>Terriglobia</taxon>
        <taxon>Terriglobales</taxon>
        <taxon>Acidobacteriaceae</taxon>
        <taxon>Edaphobacter</taxon>
    </lineage>
</organism>
<reference evidence="9" key="2">
    <citation type="submission" date="2020-09" db="EMBL/GenBank/DDBJ databases">
        <authorList>
            <person name="Sun Q."/>
            <person name="Zhou Y."/>
        </authorList>
    </citation>
    <scope>NUCLEOTIDE SEQUENCE</scope>
    <source>
        <strain evidence="9">CGMCC 1.15447</strain>
    </source>
</reference>
<evidence type="ECO:0000259" key="8">
    <source>
        <dbReference type="Pfam" id="PF02308"/>
    </source>
</evidence>
<feature type="transmembrane region" description="Helical" evidence="7">
    <location>
        <begin position="71"/>
        <end position="89"/>
    </location>
</feature>
<keyword evidence="4 7" id="KW-0812">Transmembrane</keyword>
<evidence type="ECO:0000256" key="3">
    <source>
        <dbReference type="ARBA" id="ARBA00022475"/>
    </source>
</evidence>
<dbReference type="AlphaFoldDB" id="A0A916W4Z4"/>
<evidence type="ECO:0000256" key="2">
    <source>
        <dbReference type="ARBA" id="ARBA00009298"/>
    </source>
</evidence>
<name>A0A916W4Z4_9BACT</name>
<comment type="caution">
    <text evidence="9">The sequence shown here is derived from an EMBL/GenBank/DDBJ whole genome shotgun (WGS) entry which is preliminary data.</text>
</comment>
<keyword evidence="10" id="KW-1185">Reference proteome</keyword>
<evidence type="ECO:0000256" key="5">
    <source>
        <dbReference type="ARBA" id="ARBA00022989"/>
    </source>
</evidence>
<evidence type="ECO:0000313" key="10">
    <source>
        <dbReference type="Proteomes" id="UP000648801"/>
    </source>
</evidence>
<dbReference type="RefSeq" id="WP_188758884.1">
    <property type="nucleotide sequence ID" value="NZ_BMJB01000001.1"/>
</dbReference>
<dbReference type="Proteomes" id="UP000648801">
    <property type="component" value="Unassembled WGS sequence"/>
</dbReference>
<evidence type="ECO:0000256" key="1">
    <source>
        <dbReference type="ARBA" id="ARBA00004651"/>
    </source>
</evidence>
<reference evidence="9" key="1">
    <citation type="journal article" date="2014" name="Int. J. Syst. Evol. Microbiol.">
        <title>Complete genome sequence of Corynebacterium casei LMG S-19264T (=DSM 44701T), isolated from a smear-ripened cheese.</title>
        <authorList>
            <consortium name="US DOE Joint Genome Institute (JGI-PGF)"/>
            <person name="Walter F."/>
            <person name="Albersmeier A."/>
            <person name="Kalinowski J."/>
            <person name="Ruckert C."/>
        </authorList>
    </citation>
    <scope>NUCLEOTIDE SEQUENCE</scope>
    <source>
        <strain evidence="9">CGMCC 1.15447</strain>
    </source>
</reference>
<feature type="domain" description="MgtC/SapB/SrpB/YhiD N-terminal" evidence="8">
    <location>
        <begin position="11"/>
        <end position="140"/>
    </location>
</feature>
<dbReference type="PANTHER" id="PTHR33778:SF1">
    <property type="entry name" value="MAGNESIUM TRANSPORTER YHID-RELATED"/>
    <property type="match status" value="1"/>
</dbReference>
<dbReference type="InterPro" id="IPR049177">
    <property type="entry name" value="MgtC_SapB_SrpB_YhiD_N"/>
</dbReference>
<protein>
    <submittedName>
        <fullName evidence="9">Transporter</fullName>
    </submittedName>
</protein>
<accession>A0A916W4Z4</accession>
<proteinExistence type="inferred from homology"/>
<feature type="transmembrane region" description="Helical" evidence="7">
    <location>
        <begin position="96"/>
        <end position="113"/>
    </location>
</feature>
<evidence type="ECO:0000256" key="7">
    <source>
        <dbReference type="SAM" id="Phobius"/>
    </source>
</evidence>
<comment type="similarity">
    <text evidence="2">Belongs to the MgtC/SapB family.</text>
</comment>
<evidence type="ECO:0000313" key="9">
    <source>
        <dbReference type="EMBL" id="GGA65901.1"/>
    </source>
</evidence>
<evidence type="ECO:0000256" key="4">
    <source>
        <dbReference type="ARBA" id="ARBA00022692"/>
    </source>
</evidence>
<keyword evidence="5 7" id="KW-1133">Transmembrane helix</keyword>
<gene>
    <name evidence="9" type="ORF">GCM10011507_16840</name>
</gene>
<keyword evidence="6 7" id="KW-0472">Membrane</keyword>
<dbReference type="GO" id="GO:0005886">
    <property type="term" value="C:plasma membrane"/>
    <property type="evidence" value="ECO:0007669"/>
    <property type="project" value="UniProtKB-SubCell"/>
</dbReference>